<evidence type="ECO:0000256" key="4">
    <source>
        <dbReference type="ARBA" id="ARBA00023140"/>
    </source>
</evidence>
<evidence type="ECO:0000313" key="6">
    <source>
        <dbReference type="EMBL" id="GKZ21795.1"/>
    </source>
</evidence>
<comment type="caution">
    <text evidence="6">The sequence shown here is derived from an EMBL/GenBank/DDBJ whole genome shotgun (WGS) entry which is preliminary data.</text>
</comment>
<evidence type="ECO:0008006" key="8">
    <source>
        <dbReference type="Google" id="ProtNLM"/>
    </source>
</evidence>
<dbReference type="InterPro" id="IPR029045">
    <property type="entry name" value="ClpP/crotonase-like_dom_sf"/>
</dbReference>
<dbReference type="GO" id="GO:0006635">
    <property type="term" value="P:fatty acid beta-oxidation"/>
    <property type="evidence" value="ECO:0007669"/>
    <property type="project" value="TreeGrafter"/>
</dbReference>
<organism evidence="6 7">
    <name type="scientific">Aspergillus brasiliensis</name>
    <dbReference type="NCBI Taxonomy" id="319629"/>
    <lineage>
        <taxon>Eukaryota</taxon>
        <taxon>Fungi</taxon>
        <taxon>Dikarya</taxon>
        <taxon>Ascomycota</taxon>
        <taxon>Pezizomycotina</taxon>
        <taxon>Eurotiomycetes</taxon>
        <taxon>Eurotiomycetidae</taxon>
        <taxon>Eurotiales</taxon>
        <taxon>Aspergillaceae</taxon>
        <taxon>Aspergillus</taxon>
        <taxon>Aspergillus subgen. Circumdati</taxon>
    </lineage>
</organism>
<comment type="pathway">
    <text evidence="2">Lipid metabolism; fatty acid beta-oxidation.</text>
</comment>
<reference evidence="6" key="1">
    <citation type="submission" date="2022-07" db="EMBL/GenBank/DDBJ databases">
        <title>Taxonomy of Aspergillus series Nigri: significant species reduction supported by multi-species coalescent approaches.</title>
        <authorList>
            <person name="Bian C."/>
            <person name="Kusuya Y."/>
            <person name="Sklenar F."/>
            <person name="D'hooge E."/>
            <person name="Yaguchi T."/>
            <person name="Takahashi H."/>
            <person name="Hubka V."/>
        </authorList>
    </citation>
    <scope>NUCLEOTIDE SEQUENCE</scope>
    <source>
        <strain evidence="6">CBS 733.88</strain>
    </source>
</reference>
<dbReference type="GO" id="GO:0004165">
    <property type="term" value="F:delta(3)-delta(2)-enoyl-CoA isomerase activity"/>
    <property type="evidence" value="ECO:0007669"/>
    <property type="project" value="UniProtKB-ARBA"/>
</dbReference>
<keyword evidence="4" id="KW-0576">Peroxisome</keyword>
<evidence type="ECO:0000256" key="2">
    <source>
        <dbReference type="ARBA" id="ARBA00005005"/>
    </source>
</evidence>
<dbReference type="Gene3D" id="3.90.226.10">
    <property type="entry name" value="2-enoyl-CoA Hydratase, Chain A, domain 1"/>
    <property type="match status" value="1"/>
</dbReference>
<gene>
    <name evidence="6" type="ORF">AbraCBS73388_007710</name>
</gene>
<dbReference type="PANTHER" id="PTHR43684:SF1">
    <property type="entry name" value="ENOYL-COA DELTA ISOMERASE 2"/>
    <property type="match status" value="1"/>
</dbReference>
<dbReference type="InterPro" id="IPR001753">
    <property type="entry name" value="Enoyl-CoA_hydra/iso"/>
</dbReference>
<proteinExistence type="inferred from homology"/>
<dbReference type="SUPFAM" id="SSF52096">
    <property type="entry name" value="ClpP/crotonase"/>
    <property type="match status" value="1"/>
</dbReference>
<accession>A0A9W5YQM4</accession>
<comment type="subcellular location">
    <subcellularLocation>
        <location evidence="1">Peroxisome</location>
    </subcellularLocation>
</comment>
<evidence type="ECO:0000256" key="5">
    <source>
        <dbReference type="ARBA" id="ARBA00023235"/>
    </source>
</evidence>
<dbReference type="Pfam" id="PF00378">
    <property type="entry name" value="ECH_1"/>
    <property type="match status" value="1"/>
</dbReference>
<protein>
    <recommendedName>
        <fullName evidence="8">Enoyl-CoA hydratase</fullName>
    </recommendedName>
</protein>
<evidence type="ECO:0000256" key="3">
    <source>
        <dbReference type="ARBA" id="ARBA00005254"/>
    </source>
</evidence>
<dbReference type="Proteomes" id="UP001143548">
    <property type="component" value="Unassembled WGS sequence"/>
</dbReference>
<dbReference type="FunFam" id="3.90.226.10:FF:000048">
    <property type="entry name" value="3,2-trans-enoyl-CoA isomerase"/>
    <property type="match status" value="1"/>
</dbReference>
<dbReference type="InterPro" id="IPR051053">
    <property type="entry name" value="ECH/Chromodomain_protein"/>
</dbReference>
<comment type="similarity">
    <text evidence="3">Belongs to the enoyl-CoA hydratase/isomerase family.</text>
</comment>
<evidence type="ECO:0000313" key="7">
    <source>
        <dbReference type="Proteomes" id="UP001143548"/>
    </source>
</evidence>
<keyword evidence="5" id="KW-0413">Isomerase</keyword>
<dbReference type="AlphaFoldDB" id="A0A9W5YQM4"/>
<dbReference type="GO" id="GO:0005782">
    <property type="term" value="C:peroxisomal matrix"/>
    <property type="evidence" value="ECO:0007669"/>
    <property type="project" value="TreeGrafter"/>
</dbReference>
<sequence>MQDGAQDVVTVHMQGHIAIVTINRPDKLNALNQDHYHQLGNIFRELERAADITMTVLTGTGRFFSAGTDVSSTFRNRSHGTDVRRHMSSTFFSNLDLTQIFNNFSKILIVALNGPVVGFPAALIAQADFIFAAPHTYLLTPFSSLGIAAEGAASRSFVRRLGVSKANEALIMSKRISCEELVASGFVNEVIHAPSGQPDDSTGFLEQVLGRVHKLFTPVGTQSGLLSMKKLICESDRRLDSQQNCDEVFAGLEMVTTGVPEQQMRAIGEGRRKHKL</sequence>
<dbReference type="EMBL" id="BROQ01000043">
    <property type="protein sequence ID" value="GKZ21795.1"/>
    <property type="molecule type" value="Genomic_DNA"/>
</dbReference>
<dbReference type="PANTHER" id="PTHR43684">
    <property type="match status" value="1"/>
</dbReference>
<name>A0A9W5YQM4_9EURO</name>
<evidence type="ECO:0000256" key="1">
    <source>
        <dbReference type="ARBA" id="ARBA00004275"/>
    </source>
</evidence>
<dbReference type="CDD" id="cd06558">
    <property type="entry name" value="crotonase-like"/>
    <property type="match status" value="1"/>
</dbReference>